<dbReference type="EMBL" id="CAJJDM010000101">
    <property type="protein sequence ID" value="CAD8095175.1"/>
    <property type="molecule type" value="Genomic_DNA"/>
</dbReference>
<dbReference type="PANTHER" id="PTHR47026">
    <property type="entry name" value="PIGMENTOSA GTPASE REGULATOR-LIKE PROTEIN, PUTATIVE-RELATED"/>
    <property type="match status" value="1"/>
</dbReference>
<evidence type="ECO:0000313" key="3">
    <source>
        <dbReference type="EMBL" id="CAD8095175.1"/>
    </source>
</evidence>
<comment type="caution">
    <text evidence="3">The sequence shown here is derived from an EMBL/GenBank/DDBJ whole genome shotgun (WGS) entry which is preliminary data.</text>
</comment>
<evidence type="ECO:0000256" key="1">
    <source>
        <dbReference type="SAM" id="Coils"/>
    </source>
</evidence>
<name>A0A8S1NZL0_PARPR</name>
<organism evidence="3 4">
    <name type="scientific">Paramecium primaurelia</name>
    <dbReference type="NCBI Taxonomy" id="5886"/>
    <lineage>
        <taxon>Eukaryota</taxon>
        <taxon>Sar</taxon>
        <taxon>Alveolata</taxon>
        <taxon>Ciliophora</taxon>
        <taxon>Intramacronucleata</taxon>
        <taxon>Oligohymenophorea</taxon>
        <taxon>Peniculida</taxon>
        <taxon>Parameciidae</taxon>
        <taxon>Paramecium</taxon>
    </lineage>
</organism>
<sequence>MYNYRGVRPSTAKMNTLPPETENLEEYMKILFDHQKACERAGKYLEADCAKQRLKELKIKYESKTKLDIRDRHEQEKYELTKSHQEEMQNFNAFWDEKIQEFEQDAQKLKNELQQKQEDEMQQFLQDLEGSIPQTPKDSAELLSLKKTEEQLARQEEYLEAHKIQSRIAQLQKEEQEKWTLMRNNKIKNLLSQQKIKQNNETNVLNQRIENAQDEQRKIKKAEEEKLIQKYNNVKKELEGKQLQELQRIDKDFKNTTSIFVTSKMSKMASQSGSQMQSEDQQFKGKN</sequence>
<reference evidence="3" key="1">
    <citation type="submission" date="2021-01" db="EMBL/GenBank/DDBJ databases">
        <authorList>
            <consortium name="Genoscope - CEA"/>
            <person name="William W."/>
        </authorList>
    </citation>
    <scope>NUCLEOTIDE SEQUENCE</scope>
</reference>
<protein>
    <submittedName>
        <fullName evidence="3">Uncharacterized protein</fullName>
    </submittedName>
</protein>
<feature type="compositionally biased region" description="Polar residues" evidence="2">
    <location>
        <begin position="265"/>
        <end position="280"/>
    </location>
</feature>
<proteinExistence type="predicted"/>
<feature type="coiled-coil region" evidence="1">
    <location>
        <begin position="92"/>
        <end position="244"/>
    </location>
</feature>
<dbReference type="AlphaFoldDB" id="A0A8S1NZL0"/>
<gene>
    <name evidence="3" type="ORF">PPRIM_AZ9-3.1.T0980040</name>
</gene>
<evidence type="ECO:0000313" key="4">
    <source>
        <dbReference type="Proteomes" id="UP000688137"/>
    </source>
</evidence>
<accession>A0A8S1NZL0</accession>
<dbReference type="Proteomes" id="UP000688137">
    <property type="component" value="Unassembled WGS sequence"/>
</dbReference>
<keyword evidence="4" id="KW-1185">Reference proteome</keyword>
<keyword evidence="1" id="KW-0175">Coiled coil</keyword>
<dbReference type="OMA" id="HEIECIN"/>
<dbReference type="PANTHER" id="PTHR47026:SF2">
    <property type="entry name" value="FLAGELLAR ASSOCIATED PROTEIN"/>
    <property type="match status" value="1"/>
</dbReference>
<evidence type="ECO:0000256" key="2">
    <source>
        <dbReference type="SAM" id="MobiDB-lite"/>
    </source>
</evidence>
<feature type="region of interest" description="Disordered" evidence="2">
    <location>
        <begin position="265"/>
        <end position="287"/>
    </location>
</feature>